<evidence type="ECO:0000313" key="6">
    <source>
        <dbReference type="EMBL" id="GMG82470.1"/>
    </source>
</evidence>
<organism evidence="6 7">
    <name type="scientific">Paralimibaculum aggregatum</name>
    <dbReference type="NCBI Taxonomy" id="3036245"/>
    <lineage>
        <taxon>Bacteria</taxon>
        <taxon>Pseudomonadati</taxon>
        <taxon>Pseudomonadota</taxon>
        <taxon>Alphaproteobacteria</taxon>
        <taxon>Rhodobacterales</taxon>
        <taxon>Paracoccaceae</taxon>
        <taxon>Paralimibaculum</taxon>
    </lineage>
</organism>
<dbReference type="Gene3D" id="1.10.10.10">
    <property type="entry name" value="Winged helix-like DNA-binding domain superfamily/Winged helix DNA-binding domain"/>
    <property type="match status" value="1"/>
</dbReference>
<dbReference type="InterPro" id="IPR036390">
    <property type="entry name" value="WH_DNA-bd_sf"/>
</dbReference>
<dbReference type="SUPFAM" id="SSF46785">
    <property type="entry name" value="Winged helix' DNA-binding domain"/>
    <property type="match status" value="1"/>
</dbReference>
<dbReference type="PRINTS" id="PR00039">
    <property type="entry name" value="HTHLYSR"/>
</dbReference>
<gene>
    <name evidence="6" type="ORF">LNKW23_16830</name>
</gene>
<feature type="domain" description="HTH lysR-type" evidence="5">
    <location>
        <begin position="1"/>
        <end position="60"/>
    </location>
</feature>
<evidence type="ECO:0000256" key="4">
    <source>
        <dbReference type="ARBA" id="ARBA00023163"/>
    </source>
</evidence>
<protein>
    <submittedName>
        <fullName evidence="6">LysR family transcriptional regulator</fullName>
    </submittedName>
</protein>
<dbReference type="Pfam" id="PF03466">
    <property type="entry name" value="LysR_substrate"/>
    <property type="match status" value="1"/>
</dbReference>
<reference evidence="6 7" key="1">
    <citation type="submission" date="2023-04" db="EMBL/GenBank/DDBJ databases">
        <title>Marinoamorphus aggregata gen. nov., sp. Nov., isolate from tissue of brittle star Ophioplocus japonicus.</title>
        <authorList>
            <person name="Kawano K."/>
            <person name="Sawayama S."/>
            <person name="Nakagawa S."/>
        </authorList>
    </citation>
    <scope>NUCLEOTIDE SEQUENCE [LARGE SCALE GENOMIC DNA]</scope>
    <source>
        <strain evidence="6 7">NKW23</strain>
    </source>
</reference>
<dbReference type="PROSITE" id="PS50931">
    <property type="entry name" value="HTH_LYSR"/>
    <property type="match status" value="1"/>
</dbReference>
<dbReference type="Proteomes" id="UP001239909">
    <property type="component" value="Unassembled WGS sequence"/>
</dbReference>
<proteinExistence type="inferred from homology"/>
<dbReference type="InterPro" id="IPR036388">
    <property type="entry name" value="WH-like_DNA-bd_sf"/>
</dbReference>
<evidence type="ECO:0000259" key="5">
    <source>
        <dbReference type="PROSITE" id="PS50931"/>
    </source>
</evidence>
<keyword evidence="7" id="KW-1185">Reference proteome</keyword>
<dbReference type="SUPFAM" id="SSF53850">
    <property type="entry name" value="Periplasmic binding protein-like II"/>
    <property type="match status" value="1"/>
</dbReference>
<evidence type="ECO:0000313" key="7">
    <source>
        <dbReference type="Proteomes" id="UP001239909"/>
    </source>
</evidence>
<sequence length="302" mass="33616">MDLSFRQLAVLRELMTSDTATSVARKLNLSQPGVSKLLRQTEEQLGLRLFERIKGRLYPTPEATLLMAELEKVMGAAEAFDRLAGDLRDTVAGRISIAALPTLANVFLPSVVTEFQRRHPTVRIAVDVLPSLRIVDQVNDGHVDIGLLGDSTEMPTNKSEDLFECASVCIMRPDHPLAERSHVELEDMLQHVIVSYFIKSPYGERIAKTFSEAGLDYNPQIEAGASTTICAMVESGAGIAIVEPYLLYNHTSPNVVARPVRPVIPIRPRLIYPRFRPLTMTARRFVSMFKQAMEEKARDCGP</sequence>
<dbReference type="InterPro" id="IPR000847">
    <property type="entry name" value="LysR_HTH_N"/>
</dbReference>
<dbReference type="InterPro" id="IPR005119">
    <property type="entry name" value="LysR_subst-bd"/>
</dbReference>
<dbReference type="Pfam" id="PF00126">
    <property type="entry name" value="HTH_1"/>
    <property type="match status" value="1"/>
</dbReference>
<comment type="caution">
    <text evidence="6">The sequence shown here is derived from an EMBL/GenBank/DDBJ whole genome shotgun (WGS) entry which is preliminary data.</text>
</comment>
<evidence type="ECO:0000256" key="1">
    <source>
        <dbReference type="ARBA" id="ARBA00009437"/>
    </source>
</evidence>
<dbReference type="PANTHER" id="PTHR30427:SF1">
    <property type="entry name" value="TRANSCRIPTIONAL ACTIVATOR PROTEIN LYSR"/>
    <property type="match status" value="1"/>
</dbReference>
<evidence type="ECO:0000256" key="2">
    <source>
        <dbReference type="ARBA" id="ARBA00023015"/>
    </source>
</evidence>
<evidence type="ECO:0000256" key="3">
    <source>
        <dbReference type="ARBA" id="ARBA00023125"/>
    </source>
</evidence>
<dbReference type="Gene3D" id="3.40.190.290">
    <property type="match status" value="1"/>
</dbReference>
<keyword evidence="2" id="KW-0805">Transcription regulation</keyword>
<comment type="similarity">
    <text evidence="1">Belongs to the LysR transcriptional regulatory family.</text>
</comment>
<dbReference type="PANTHER" id="PTHR30427">
    <property type="entry name" value="TRANSCRIPTIONAL ACTIVATOR PROTEIN LYSR"/>
    <property type="match status" value="1"/>
</dbReference>
<keyword evidence="3" id="KW-0238">DNA-binding</keyword>
<keyword evidence="4" id="KW-0804">Transcription</keyword>
<name>A0ABQ6LGP3_9RHOB</name>
<dbReference type="EMBL" id="BSYI01000010">
    <property type="protein sequence ID" value="GMG82470.1"/>
    <property type="molecule type" value="Genomic_DNA"/>
</dbReference>
<accession>A0ABQ6LGP3</accession>